<protein>
    <submittedName>
        <fullName evidence="2">Uncharacterized protein</fullName>
    </submittedName>
</protein>
<feature type="compositionally biased region" description="Polar residues" evidence="1">
    <location>
        <begin position="54"/>
        <end position="64"/>
    </location>
</feature>
<organism evidence="2 3">
    <name type="scientific">Aspergillus oryzae (strain 3.042)</name>
    <name type="common">Yellow koji mold</name>
    <dbReference type="NCBI Taxonomy" id="1160506"/>
    <lineage>
        <taxon>Eukaryota</taxon>
        <taxon>Fungi</taxon>
        <taxon>Dikarya</taxon>
        <taxon>Ascomycota</taxon>
        <taxon>Pezizomycotina</taxon>
        <taxon>Eurotiomycetes</taxon>
        <taxon>Eurotiomycetidae</taxon>
        <taxon>Eurotiales</taxon>
        <taxon>Aspergillaceae</taxon>
        <taxon>Aspergillus</taxon>
        <taxon>Aspergillus subgen. Circumdati</taxon>
    </lineage>
</organism>
<reference evidence="3" key="2">
    <citation type="submission" date="2012-06" db="EMBL/GenBank/DDBJ databases">
        <title>Comparative genomic analyses of Aspergillus oryzae 3.042 and A. oryzae RIB40 for soy-sauce fermentation.</title>
        <authorList>
            <person name="Zhao G."/>
            <person name="Hou L."/>
            <person name="Wang C."/>
            <person name="Cao X."/>
        </authorList>
    </citation>
    <scope>NUCLEOTIDE SEQUENCE [LARGE SCALE GENOMIC DNA]</scope>
    <source>
        <strain evidence="3">3.042</strain>
    </source>
</reference>
<feature type="compositionally biased region" description="Low complexity" evidence="1">
    <location>
        <begin position="65"/>
        <end position="77"/>
    </location>
</feature>
<feature type="compositionally biased region" description="Polar residues" evidence="1">
    <location>
        <begin position="135"/>
        <end position="164"/>
    </location>
</feature>
<dbReference type="HOGENOM" id="CLU_1618644_0_0_1"/>
<dbReference type="AlphaFoldDB" id="I8IQU1"/>
<evidence type="ECO:0000313" key="2">
    <source>
        <dbReference type="EMBL" id="EIT81746.1"/>
    </source>
</evidence>
<comment type="caution">
    <text evidence="2">The sequence shown here is derived from an EMBL/GenBank/DDBJ whole genome shotgun (WGS) entry which is preliminary data.</text>
</comment>
<evidence type="ECO:0000256" key="1">
    <source>
        <dbReference type="SAM" id="MobiDB-lite"/>
    </source>
</evidence>
<dbReference type="EMBL" id="AKHY01000098">
    <property type="protein sequence ID" value="EIT81746.1"/>
    <property type="molecule type" value="Genomic_DNA"/>
</dbReference>
<feature type="compositionally biased region" description="Low complexity" evidence="1">
    <location>
        <begin position="121"/>
        <end position="134"/>
    </location>
</feature>
<evidence type="ECO:0000313" key="3">
    <source>
        <dbReference type="Proteomes" id="UP000002812"/>
    </source>
</evidence>
<gene>
    <name evidence="2" type="ORF">Ao3042_01734</name>
</gene>
<name>I8IQU1_ASPO3</name>
<accession>I8IQU1</accession>
<dbReference type="Proteomes" id="UP000002812">
    <property type="component" value="Unassembled WGS sequence"/>
</dbReference>
<proteinExistence type="predicted"/>
<feature type="region of interest" description="Disordered" evidence="1">
    <location>
        <begin position="19"/>
        <end position="164"/>
    </location>
</feature>
<sequence length="164" mass="17530">MRGEPRSYFICRWAAADVSSTGTTNSEALPRDKREKQPKKKLQTIDMDAELGLSSGSTHLSKQMSTTHFSTTTSPSHGRPPNTSATQATAPGAQQRPSKSARAAPTSQISSTQPAPPSRTIPPATTEPPTAQQPSHSQTQQHGSSPVWTSCNPYPSQPSTRPQP</sequence>
<reference evidence="2 3" key="1">
    <citation type="journal article" date="2012" name="Eukaryot. Cell">
        <title>Draft genome sequence of Aspergillus oryzae strain 3.042.</title>
        <authorList>
            <person name="Zhao G."/>
            <person name="Yao Y."/>
            <person name="Qi W."/>
            <person name="Wang C."/>
            <person name="Hou L."/>
            <person name="Zeng B."/>
            <person name="Cao X."/>
        </authorList>
    </citation>
    <scope>NUCLEOTIDE SEQUENCE [LARGE SCALE GENOMIC DNA]</scope>
    <source>
        <strain evidence="2 3">3.042</strain>
    </source>
</reference>